<sequence>MKGTKKSFRSLSQTIHSLLGFKNEATSTWANTVCDIIKSLPPTADYENDLDDSANDHDDDLDAFLISKIHGELAALNEEVSRLDAQRRRVLNEFLQLKGNIRVFCRIRPTIEGEKCSHLRPVIPVDSNGVLLNFTENKTKLYNFDKVLHPVSSQDEVFSEIEPVIKSALDGYNVCILAYGQTGTGKTFTMAQMKGYEGRNPGFSGVVPRTIEALFKQAADGTIRIFLASACLKFTSVISKICSYPKQERQPILCHLDIDTSFKSKTSYLQSFHPNRPNGGIAIDNLVSIQVSNFNHAISLYKLGSQLRSTASTNSNKSSSRSHCMIRISMTCSDATARRKITNKIWMVDLGGSERVLKTKAWGRRFEEGKAINLSLSALGDVINALQRKNSHIPYRNSKLTQVLKDSLGEDSKTLMLVHVSPKEEDLCETVCSLNFALRLRSIHLGKTESNEAREMREGVMTDLQREMQKIEDNRDKLRIEIKNLNQKLESLTKTSSGSNPKLDGLLSSLKVLQPNADEITAMPPKPKIPSFMKPTVCSTRKSETGHQTSYKKASRPTRKKQLPFSRAESVSFPIKGMTESYSGSSISRASCLIGLNEGDNDTEFSQDTDFSSISVSESNHFLYSHDDKINSSSYAHEKKRVPAIPTPVKKSKANEQMEKRKSTSGKRTEYKFTKTVSKTPRSLSRPDVKFAGEASRFEYNSSIPSTGSTKSMTGVDDSSIEGDICCRIMPCDSISETSHQDDYVNIVDGMAISQVLTCETKDLEAYELKDDLPANIPTWDVNSCAIGLKEVSEVRTPKFPSIDDFVLKDSTKLSSETCANAQTKGFSDILKENIMILYSIVLLGLGFESLGFEHDFFQALKS</sequence>
<dbReference type="GO" id="GO:0015630">
    <property type="term" value="C:microtubule cytoskeleton"/>
    <property type="evidence" value="ECO:0007669"/>
    <property type="project" value="TreeGrafter"/>
</dbReference>
<keyword evidence="3" id="KW-0175">Coiled coil</keyword>
<dbReference type="GO" id="GO:0007018">
    <property type="term" value="P:microtubule-based movement"/>
    <property type="evidence" value="ECO:0007669"/>
    <property type="project" value="InterPro"/>
</dbReference>
<evidence type="ECO:0000256" key="3">
    <source>
        <dbReference type="SAM" id="Coils"/>
    </source>
</evidence>
<evidence type="ECO:0000313" key="6">
    <source>
        <dbReference type="EMBL" id="KAJ9555322.1"/>
    </source>
</evidence>
<dbReference type="GO" id="GO:0005524">
    <property type="term" value="F:ATP binding"/>
    <property type="evidence" value="ECO:0007669"/>
    <property type="project" value="UniProtKB-UniRule"/>
</dbReference>
<keyword evidence="2" id="KW-0067">ATP-binding</keyword>
<dbReference type="PANTHER" id="PTHR47972:SF23">
    <property type="entry name" value="KINESIN MOTOR DOMAIN-CONTAINING PROTEIN"/>
    <property type="match status" value="1"/>
</dbReference>
<dbReference type="PROSITE" id="PS50067">
    <property type="entry name" value="KINESIN_MOTOR_2"/>
    <property type="match status" value="1"/>
</dbReference>
<evidence type="ECO:0000313" key="7">
    <source>
        <dbReference type="Proteomes" id="UP001172457"/>
    </source>
</evidence>
<feature type="region of interest" description="Disordered" evidence="4">
    <location>
        <begin position="649"/>
        <end position="668"/>
    </location>
</feature>
<evidence type="ECO:0000256" key="4">
    <source>
        <dbReference type="SAM" id="MobiDB-lite"/>
    </source>
</evidence>
<dbReference type="InterPro" id="IPR027640">
    <property type="entry name" value="Kinesin-like_fam"/>
</dbReference>
<feature type="region of interest" description="Disordered" evidence="4">
    <location>
        <begin position="520"/>
        <end position="565"/>
    </location>
</feature>
<feature type="coiled-coil region" evidence="3">
    <location>
        <begin position="66"/>
        <end position="93"/>
    </location>
</feature>
<feature type="compositionally biased region" description="Basic and acidic residues" evidence="4">
    <location>
        <begin position="653"/>
        <end position="668"/>
    </location>
</feature>
<name>A0AA38WBE7_9ASTR</name>
<dbReference type="InterPro" id="IPR036961">
    <property type="entry name" value="Kinesin_motor_dom_sf"/>
</dbReference>
<dbReference type="PANTHER" id="PTHR47972">
    <property type="entry name" value="KINESIN-LIKE PROTEIN KLP-3"/>
    <property type="match status" value="1"/>
</dbReference>
<comment type="similarity">
    <text evidence="2">Belongs to the TRAFAC class myosin-kinesin ATPase superfamily. Kinesin family.</text>
</comment>
<dbReference type="InterPro" id="IPR001752">
    <property type="entry name" value="Kinesin_motor_dom"/>
</dbReference>
<dbReference type="EMBL" id="JARYMX010000003">
    <property type="protein sequence ID" value="KAJ9555322.1"/>
    <property type="molecule type" value="Genomic_DNA"/>
</dbReference>
<accession>A0AA38WBE7</accession>
<gene>
    <name evidence="6" type="ORF">OSB04_009936</name>
</gene>
<organism evidence="6 7">
    <name type="scientific">Centaurea solstitialis</name>
    <name type="common">yellow star-thistle</name>
    <dbReference type="NCBI Taxonomy" id="347529"/>
    <lineage>
        <taxon>Eukaryota</taxon>
        <taxon>Viridiplantae</taxon>
        <taxon>Streptophyta</taxon>
        <taxon>Embryophyta</taxon>
        <taxon>Tracheophyta</taxon>
        <taxon>Spermatophyta</taxon>
        <taxon>Magnoliopsida</taxon>
        <taxon>eudicotyledons</taxon>
        <taxon>Gunneridae</taxon>
        <taxon>Pentapetalae</taxon>
        <taxon>asterids</taxon>
        <taxon>campanulids</taxon>
        <taxon>Asterales</taxon>
        <taxon>Asteraceae</taxon>
        <taxon>Carduoideae</taxon>
        <taxon>Cardueae</taxon>
        <taxon>Centaureinae</taxon>
        <taxon>Centaurea</taxon>
    </lineage>
</organism>
<evidence type="ECO:0000256" key="2">
    <source>
        <dbReference type="PROSITE-ProRule" id="PRU00283"/>
    </source>
</evidence>
<dbReference type="Gene3D" id="3.40.850.10">
    <property type="entry name" value="Kinesin motor domain"/>
    <property type="match status" value="1"/>
</dbReference>
<dbReference type="AlphaFoldDB" id="A0AA38WBE7"/>
<feature type="binding site" evidence="2">
    <location>
        <begin position="180"/>
        <end position="187"/>
    </location>
    <ligand>
        <name>ATP</name>
        <dbReference type="ChEBI" id="CHEBI:30616"/>
    </ligand>
</feature>
<dbReference type="SMART" id="SM00129">
    <property type="entry name" value="KISc"/>
    <property type="match status" value="1"/>
</dbReference>
<keyword evidence="1 2" id="KW-0505">Motor protein</keyword>
<dbReference type="GO" id="GO:0008017">
    <property type="term" value="F:microtubule binding"/>
    <property type="evidence" value="ECO:0007669"/>
    <property type="project" value="InterPro"/>
</dbReference>
<keyword evidence="2" id="KW-0547">Nucleotide-binding</keyword>
<dbReference type="PRINTS" id="PR00380">
    <property type="entry name" value="KINESINHEAVY"/>
</dbReference>
<feature type="coiled-coil region" evidence="3">
    <location>
        <begin position="461"/>
        <end position="495"/>
    </location>
</feature>
<dbReference type="Proteomes" id="UP001172457">
    <property type="component" value="Chromosome 3"/>
</dbReference>
<dbReference type="SUPFAM" id="SSF52540">
    <property type="entry name" value="P-loop containing nucleoside triphosphate hydrolases"/>
    <property type="match status" value="1"/>
</dbReference>
<feature type="domain" description="Kinesin motor" evidence="5">
    <location>
        <begin position="100"/>
        <end position="443"/>
    </location>
</feature>
<proteinExistence type="inferred from homology"/>
<dbReference type="GO" id="GO:0003777">
    <property type="term" value="F:microtubule motor activity"/>
    <property type="evidence" value="ECO:0007669"/>
    <property type="project" value="InterPro"/>
</dbReference>
<dbReference type="InterPro" id="IPR027417">
    <property type="entry name" value="P-loop_NTPase"/>
</dbReference>
<dbReference type="Pfam" id="PF00225">
    <property type="entry name" value="Kinesin"/>
    <property type="match status" value="1"/>
</dbReference>
<comment type="caution">
    <text evidence="6">The sequence shown here is derived from an EMBL/GenBank/DDBJ whole genome shotgun (WGS) entry which is preliminary data.</text>
</comment>
<evidence type="ECO:0000259" key="5">
    <source>
        <dbReference type="PROSITE" id="PS50067"/>
    </source>
</evidence>
<evidence type="ECO:0000256" key="1">
    <source>
        <dbReference type="ARBA" id="ARBA00023175"/>
    </source>
</evidence>
<protein>
    <recommendedName>
        <fullName evidence="5">Kinesin motor domain-containing protein</fullName>
    </recommendedName>
</protein>
<reference evidence="6" key="1">
    <citation type="submission" date="2023-03" db="EMBL/GenBank/DDBJ databases">
        <title>Chromosome-scale reference genome and RAD-based genetic map of yellow starthistle (Centaurea solstitialis) reveal putative structural variation and QTLs associated with invader traits.</title>
        <authorList>
            <person name="Reatini B."/>
            <person name="Cang F.A."/>
            <person name="Jiang Q."/>
            <person name="Mckibben M.T.W."/>
            <person name="Barker M.S."/>
            <person name="Rieseberg L.H."/>
            <person name="Dlugosch K.M."/>
        </authorList>
    </citation>
    <scope>NUCLEOTIDE SEQUENCE</scope>
    <source>
        <strain evidence="6">CAN-66</strain>
        <tissue evidence="6">Leaf</tissue>
    </source>
</reference>
<keyword evidence="7" id="KW-1185">Reference proteome</keyword>
<feature type="compositionally biased region" description="Basic residues" evidence="4">
    <location>
        <begin position="553"/>
        <end position="562"/>
    </location>
</feature>